<sequence length="487" mass="54321">MATPAQFFDPFFEPASLTPPSSDHKAGFRVPVSVPVNKRKGVGHSGDNEDNIQPIGSTDNAELPITGQGTIAALTSAEHLLRFTVATKDRKDGDAALHLDIGPGDINLYFNPPGKTDVIPLKPNFTKGPTKGKEACYLNNAAQGFTGPTTYWLSVDKNMGFLRYGKYFTNKSMTLMDIQLKHFERKEGSPDDGTWVWDEANLYSWMEDVKSVSVQDDDKDPKTSSLRLKIQPLPIMMDFSPFVVSSDKVTLIDLETGKLTTPANLPNACQILYGNVAGTEIVLDDPDFPDFSKAIQRSCITPGLWGYNKLEEKKNAGELGHDILGTYLRITLGYNLGNSPGVPYVVEIWPSKHHSPIHDHGKACAVIKVLHGQIQCTWYDNLGTSSVQPAELGPPGILQEGQITWIGPNNYQIHKLENVSDTVCVTVQCYKYIKSDREHEDVFNWRDDKGQTQKFNPNSDASFTEFRRIMKKEWYIYMGERAQRGEL</sequence>
<name>A0A9P4ITZ1_9PEZI</name>
<evidence type="ECO:0000313" key="2">
    <source>
        <dbReference type="Proteomes" id="UP000799439"/>
    </source>
</evidence>
<reference evidence="1" key="1">
    <citation type="journal article" date="2020" name="Stud. Mycol.">
        <title>101 Dothideomycetes genomes: a test case for predicting lifestyles and emergence of pathogens.</title>
        <authorList>
            <person name="Haridas S."/>
            <person name="Albert R."/>
            <person name="Binder M."/>
            <person name="Bloem J."/>
            <person name="Labutti K."/>
            <person name="Salamov A."/>
            <person name="Andreopoulos B."/>
            <person name="Baker S."/>
            <person name="Barry K."/>
            <person name="Bills G."/>
            <person name="Bluhm B."/>
            <person name="Cannon C."/>
            <person name="Castanera R."/>
            <person name="Culley D."/>
            <person name="Daum C."/>
            <person name="Ezra D."/>
            <person name="Gonzalez J."/>
            <person name="Henrissat B."/>
            <person name="Kuo A."/>
            <person name="Liang C."/>
            <person name="Lipzen A."/>
            <person name="Lutzoni F."/>
            <person name="Magnuson J."/>
            <person name="Mondo S."/>
            <person name="Nolan M."/>
            <person name="Ohm R."/>
            <person name="Pangilinan J."/>
            <person name="Park H.-J."/>
            <person name="Ramirez L."/>
            <person name="Alfaro M."/>
            <person name="Sun H."/>
            <person name="Tritt A."/>
            <person name="Yoshinaga Y."/>
            <person name="Zwiers L.-H."/>
            <person name="Turgeon B."/>
            <person name="Goodwin S."/>
            <person name="Spatafora J."/>
            <person name="Crous P."/>
            <person name="Grigoriev I."/>
        </authorList>
    </citation>
    <scope>NUCLEOTIDE SEQUENCE</scope>
    <source>
        <strain evidence="1">CBS 260.36</strain>
    </source>
</reference>
<dbReference type="InterPro" id="IPR014710">
    <property type="entry name" value="RmlC-like_jellyroll"/>
</dbReference>
<evidence type="ECO:0000313" key="1">
    <source>
        <dbReference type="EMBL" id="KAF2149947.1"/>
    </source>
</evidence>
<dbReference type="SUPFAM" id="SSF51182">
    <property type="entry name" value="RmlC-like cupins"/>
    <property type="match status" value="1"/>
</dbReference>
<accession>A0A9P4ITZ1</accession>
<keyword evidence="2" id="KW-1185">Reference proteome</keyword>
<gene>
    <name evidence="1" type="ORF">K461DRAFT_323454</name>
</gene>
<protein>
    <recommendedName>
        <fullName evidence="3">Cysteine dioxygenase</fullName>
    </recommendedName>
</protein>
<dbReference type="Gene3D" id="2.60.120.10">
    <property type="entry name" value="Jelly Rolls"/>
    <property type="match status" value="1"/>
</dbReference>
<evidence type="ECO:0008006" key="3">
    <source>
        <dbReference type="Google" id="ProtNLM"/>
    </source>
</evidence>
<dbReference type="CDD" id="cd10548">
    <property type="entry name" value="cupin_CDO"/>
    <property type="match status" value="1"/>
</dbReference>
<dbReference type="EMBL" id="ML996090">
    <property type="protein sequence ID" value="KAF2149947.1"/>
    <property type="molecule type" value="Genomic_DNA"/>
</dbReference>
<organism evidence="1 2">
    <name type="scientific">Myriangium duriaei CBS 260.36</name>
    <dbReference type="NCBI Taxonomy" id="1168546"/>
    <lineage>
        <taxon>Eukaryota</taxon>
        <taxon>Fungi</taxon>
        <taxon>Dikarya</taxon>
        <taxon>Ascomycota</taxon>
        <taxon>Pezizomycotina</taxon>
        <taxon>Dothideomycetes</taxon>
        <taxon>Dothideomycetidae</taxon>
        <taxon>Myriangiales</taxon>
        <taxon>Myriangiaceae</taxon>
        <taxon>Myriangium</taxon>
    </lineage>
</organism>
<dbReference type="AlphaFoldDB" id="A0A9P4ITZ1"/>
<dbReference type="Proteomes" id="UP000799439">
    <property type="component" value="Unassembled WGS sequence"/>
</dbReference>
<dbReference type="InterPro" id="IPR011051">
    <property type="entry name" value="RmlC_Cupin_sf"/>
</dbReference>
<proteinExistence type="predicted"/>
<dbReference type="OrthoDB" id="543511at2759"/>
<comment type="caution">
    <text evidence="1">The sequence shown here is derived from an EMBL/GenBank/DDBJ whole genome shotgun (WGS) entry which is preliminary data.</text>
</comment>